<dbReference type="SUPFAM" id="SSF103473">
    <property type="entry name" value="MFS general substrate transporter"/>
    <property type="match status" value="1"/>
</dbReference>
<organism evidence="8 9">
    <name type="scientific">Euzebya pacifica</name>
    <dbReference type="NCBI Taxonomy" id="1608957"/>
    <lineage>
        <taxon>Bacteria</taxon>
        <taxon>Bacillati</taxon>
        <taxon>Actinomycetota</taxon>
        <taxon>Nitriliruptoria</taxon>
        <taxon>Euzebyales</taxon>
    </lineage>
</organism>
<feature type="transmembrane region" description="Helical" evidence="7">
    <location>
        <begin position="29"/>
        <end position="50"/>
    </location>
</feature>
<evidence type="ECO:0000256" key="5">
    <source>
        <dbReference type="ARBA" id="ARBA00023136"/>
    </source>
</evidence>
<name>A0A346Y6I7_9ACTN</name>
<dbReference type="GO" id="GO:0022857">
    <property type="term" value="F:transmembrane transporter activity"/>
    <property type="evidence" value="ECO:0007669"/>
    <property type="project" value="InterPro"/>
</dbReference>
<feature type="transmembrane region" description="Helical" evidence="7">
    <location>
        <begin position="214"/>
        <end position="236"/>
    </location>
</feature>
<feature type="region of interest" description="Disordered" evidence="6">
    <location>
        <begin position="385"/>
        <end position="414"/>
    </location>
</feature>
<dbReference type="Gene3D" id="1.20.1250.20">
    <property type="entry name" value="MFS general substrate transporter like domains"/>
    <property type="match status" value="1"/>
</dbReference>
<evidence type="ECO:0000256" key="6">
    <source>
        <dbReference type="SAM" id="MobiDB-lite"/>
    </source>
</evidence>
<evidence type="ECO:0000256" key="3">
    <source>
        <dbReference type="ARBA" id="ARBA00022692"/>
    </source>
</evidence>
<geneLocation type="plasmid" evidence="9">
    <name>pedy32-46i</name>
</geneLocation>
<evidence type="ECO:0000313" key="9">
    <source>
        <dbReference type="Proteomes" id="UP000264006"/>
    </source>
</evidence>
<feature type="transmembrane region" description="Helical" evidence="7">
    <location>
        <begin position="364"/>
        <end position="382"/>
    </location>
</feature>
<feature type="transmembrane region" description="Helical" evidence="7">
    <location>
        <begin position="269"/>
        <end position="289"/>
    </location>
</feature>
<evidence type="ECO:0000256" key="2">
    <source>
        <dbReference type="ARBA" id="ARBA00022475"/>
    </source>
</evidence>
<keyword evidence="9" id="KW-1185">Reference proteome</keyword>
<protein>
    <submittedName>
        <fullName evidence="8">Antibiotic efflux protein</fullName>
    </submittedName>
</protein>
<feature type="transmembrane region" description="Helical" evidence="7">
    <location>
        <begin position="242"/>
        <end position="262"/>
    </location>
</feature>
<evidence type="ECO:0000256" key="4">
    <source>
        <dbReference type="ARBA" id="ARBA00022989"/>
    </source>
</evidence>
<feature type="compositionally biased region" description="Pro residues" evidence="6">
    <location>
        <begin position="391"/>
        <end position="401"/>
    </location>
</feature>
<dbReference type="PANTHER" id="PTHR23513">
    <property type="entry name" value="INTEGRAL MEMBRANE EFFLUX PROTEIN-RELATED"/>
    <property type="match status" value="1"/>
</dbReference>
<proteinExistence type="predicted"/>
<keyword evidence="3 7" id="KW-0812">Transmembrane</keyword>
<feature type="transmembrane region" description="Helical" evidence="7">
    <location>
        <begin position="295"/>
        <end position="318"/>
    </location>
</feature>
<dbReference type="EMBL" id="CP031166">
    <property type="protein sequence ID" value="AXV10084.1"/>
    <property type="molecule type" value="Genomic_DNA"/>
</dbReference>
<sequence>MGGAGTSGIGDGLVEVALPLLLATRGGSALLVTSIAAVQGAPWLLLGLQAGAAVDRYPLARLLARIDLIRAAVIGLLVIAITTDTAVIPAAFVAAATIGAGDALVTAGLDAATVRLLPDDQLERGNGRMFTTMTVTQHLLGPALGGVLFRVSTLLPFAIDAITYIGSAQLFRTSAPDSPATSPDPATNTTMRHDIRLGLRWFAQHPTMRRLTGILLAFSATHAAVMAAIVLLVLRRYDATEIALGVVLVAAAIGNTIGAAISERVFARLALRTVLMGGGTIVGAGYLLLGTTTSVATAGAAMAVIGTVIGTANVGLAAARQRIIPLDMVGRATSIVRMAAWGSAPVAAIAVGAAATAIGTGPAVVAVGIIQLTASTILPLRLTNQALRPARTPPDATPQPRPDTTDQHPGVTVD</sequence>
<keyword evidence="4 7" id="KW-1133">Transmembrane helix</keyword>
<dbReference type="AlphaFoldDB" id="A0A346Y6I7"/>
<evidence type="ECO:0000256" key="1">
    <source>
        <dbReference type="ARBA" id="ARBA00004651"/>
    </source>
</evidence>
<feature type="transmembrane region" description="Helical" evidence="7">
    <location>
        <begin position="339"/>
        <end position="358"/>
    </location>
</feature>
<comment type="subcellular location">
    <subcellularLocation>
        <location evidence="1">Cell membrane</location>
        <topology evidence="1">Multi-pass membrane protein</topology>
    </subcellularLocation>
</comment>
<evidence type="ECO:0000256" key="7">
    <source>
        <dbReference type="SAM" id="Phobius"/>
    </source>
</evidence>
<dbReference type="PANTHER" id="PTHR23513:SF11">
    <property type="entry name" value="STAPHYLOFERRIN A TRANSPORTER"/>
    <property type="match status" value="1"/>
</dbReference>
<gene>
    <name evidence="8" type="ORF">DVS28_b0314</name>
</gene>
<dbReference type="CDD" id="cd06173">
    <property type="entry name" value="MFS_MefA_like"/>
    <property type="match status" value="1"/>
</dbReference>
<dbReference type="Pfam" id="PF07690">
    <property type="entry name" value="MFS_1"/>
    <property type="match status" value="1"/>
</dbReference>
<dbReference type="KEGG" id="euz:DVS28_b0314"/>
<evidence type="ECO:0000313" key="8">
    <source>
        <dbReference type="EMBL" id="AXV10084.1"/>
    </source>
</evidence>
<dbReference type="Proteomes" id="UP000264006">
    <property type="component" value="Plasmid pEDY32-46I"/>
</dbReference>
<accession>A0A346Y6I7</accession>
<dbReference type="GO" id="GO:0005886">
    <property type="term" value="C:plasma membrane"/>
    <property type="evidence" value="ECO:0007669"/>
    <property type="project" value="UniProtKB-SubCell"/>
</dbReference>
<dbReference type="InterPro" id="IPR036259">
    <property type="entry name" value="MFS_trans_sf"/>
</dbReference>
<reference evidence="8 9" key="1">
    <citation type="submission" date="2018-09" db="EMBL/GenBank/DDBJ databases">
        <title>Complete genome sequence of Euzebya sp. DY32-46 isolated from seawater of Pacific Ocean.</title>
        <authorList>
            <person name="Xu L."/>
            <person name="Wu Y.-H."/>
            <person name="Xu X.-W."/>
        </authorList>
    </citation>
    <scope>NUCLEOTIDE SEQUENCE [LARGE SCALE GENOMIC DNA]</scope>
    <source>
        <strain evidence="8 9">DY32-46</strain>
        <plasmid evidence="9">pedy32-46i</plasmid>
    </source>
</reference>
<keyword evidence="5 7" id="KW-0472">Membrane</keyword>
<keyword evidence="2" id="KW-1003">Cell membrane</keyword>
<dbReference type="InterPro" id="IPR011701">
    <property type="entry name" value="MFS"/>
</dbReference>
<keyword evidence="8" id="KW-0614">Plasmid</keyword>